<dbReference type="NCBIfam" id="TIGR03544">
    <property type="entry name" value="DivI1A_domain"/>
    <property type="match status" value="1"/>
</dbReference>
<evidence type="ECO:0000256" key="4">
    <source>
        <dbReference type="ARBA" id="ARBA00022490"/>
    </source>
</evidence>
<dbReference type="EMBL" id="JASCTH010000007">
    <property type="protein sequence ID" value="MDI6099535.1"/>
    <property type="molecule type" value="Genomic_DNA"/>
</dbReference>
<sequence length="203" mass="22420">MPLTPSDIHEMSFPRPPASKQGYDENQVDMFLDEVGREFSRLTAANQALRHELLAAELERLKAEQAAAERHARSVQAELERARTEARAEPDPRDTGAGVLAMAQRTADRHLSDARREADKLMTEASIKADQLTSEAEIKAATIDSDARHWHTQAMSNLADERATALNDIDRLSMLVQSHHEAVAGEVRLRLRDLANPAGAGGR</sequence>
<reference evidence="10 11" key="1">
    <citation type="submission" date="2023-05" db="EMBL/GenBank/DDBJ databases">
        <title>Actinoplanes sp. NEAU-A12 genome sequencing.</title>
        <authorList>
            <person name="Wang Z.-S."/>
        </authorList>
    </citation>
    <scope>NUCLEOTIDE SEQUENCE [LARGE SCALE GENOMIC DNA]</scope>
    <source>
        <strain evidence="10 11">NEAU-A12</strain>
    </source>
</reference>
<evidence type="ECO:0000256" key="2">
    <source>
        <dbReference type="ARBA" id="ARBA00009008"/>
    </source>
</evidence>
<evidence type="ECO:0000256" key="3">
    <source>
        <dbReference type="ARBA" id="ARBA00018787"/>
    </source>
</evidence>
<accession>A0ABT6WII7</accession>
<feature type="region of interest" description="Disordered" evidence="9">
    <location>
        <begin position="1"/>
        <end position="24"/>
    </location>
</feature>
<keyword evidence="11" id="KW-1185">Reference proteome</keyword>
<evidence type="ECO:0000256" key="8">
    <source>
        <dbReference type="ARBA" id="ARBA00031737"/>
    </source>
</evidence>
<evidence type="ECO:0000256" key="1">
    <source>
        <dbReference type="ARBA" id="ARBA00004496"/>
    </source>
</evidence>
<keyword evidence="6" id="KW-0175">Coiled coil</keyword>
<comment type="subcellular location">
    <subcellularLocation>
        <location evidence="1">Cytoplasm</location>
    </subcellularLocation>
</comment>
<feature type="region of interest" description="Disordered" evidence="9">
    <location>
        <begin position="77"/>
        <end position="96"/>
    </location>
</feature>
<evidence type="ECO:0000256" key="7">
    <source>
        <dbReference type="ARBA" id="ARBA00023306"/>
    </source>
</evidence>
<gene>
    <name evidence="10" type="ORF">QLQ12_13105</name>
</gene>
<feature type="compositionally biased region" description="Basic and acidic residues" evidence="9">
    <location>
        <begin position="77"/>
        <end position="94"/>
    </location>
</feature>
<dbReference type="RefSeq" id="WP_282759768.1">
    <property type="nucleotide sequence ID" value="NZ_JASCTH010000007.1"/>
</dbReference>
<name>A0ABT6WII7_9ACTN</name>
<proteinExistence type="inferred from homology"/>
<dbReference type="Pfam" id="PF05103">
    <property type="entry name" value="DivIVA"/>
    <property type="match status" value="1"/>
</dbReference>
<evidence type="ECO:0000256" key="6">
    <source>
        <dbReference type="ARBA" id="ARBA00023054"/>
    </source>
</evidence>
<evidence type="ECO:0000313" key="11">
    <source>
        <dbReference type="Proteomes" id="UP001241758"/>
    </source>
</evidence>
<dbReference type="Gene3D" id="6.10.250.660">
    <property type="match status" value="1"/>
</dbReference>
<keyword evidence="5" id="KW-0132">Cell division</keyword>
<keyword evidence="7" id="KW-0131">Cell cycle</keyword>
<keyword evidence="4" id="KW-0963">Cytoplasm</keyword>
<protein>
    <recommendedName>
        <fullName evidence="3">Cell wall synthesis protein Wag31</fullName>
    </recommendedName>
    <alternativeName>
        <fullName evidence="8">Antigen 84</fullName>
    </alternativeName>
</protein>
<evidence type="ECO:0000256" key="5">
    <source>
        <dbReference type="ARBA" id="ARBA00022618"/>
    </source>
</evidence>
<dbReference type="PANTHER" id="PTHR35794">
    <property type="entry name" value="CELL DIVISION PROTEIN DIVIVA"/>
    <property type="match status" value="1"/>
</dbReference>
<dbReference type="InterPro" id="IPR007793">
    <property type="entry name" value="DivIVA_fam"/>
</dbReference>
<dbReference type="InterPro" id="IPR019933">
    <property type="entry name" value="DivIVA_domain"/>
</dbReference>
<dbReference type="PANTHER" id="PTHR35794:SF2">
    <property type="entry name" value="CELL DIVISION PROTEIN DIVIVA"/>
    <property type="match status" value="1"/>
</dbReference>
<dbReference type="Proteomes" id="UP001241758">
    <property type="component" value="Unassembled WGS sequence"/>
</dbReference>
<evidence type="ECO:0000256" key="9">
    <source>
        <dbReference type="SAM" id="MobiDB-lite"/>
    </source>
</evidence>
<evidence type="ECO:0000313" key="10">
    <source>
        <dbReference type="EMBL" id="MDI6099535.1"/>
    </source>
</evidence>
<comment type="similarity">
    <text evidence="2">Belongs to the DivIVA family.</text>
</comment>
<comment type="caution">
    <text evidence="10">The sequence shown here is derived from an EMBL/GenBank/DDBJ whole genome shotgun (WGS) entry which is preliminary data.</text>
</comment>
<organism evidence="10 11">
    <name type="scientific">Actinoplanes sandaracinus</name>
    <dbReference type="NCBI Taxonomy" id="3045177"/>
    <lineage>
        <taxon>Bacteria</taxon>
        <taxon>Bacillati</taxon>
        <taxon>Actinomycetota</taxon>
        <taxon>Actinomycetes</taxon>
        <taxon>Micromonosporales</taxon>
        <taxon>Micromonosporaceae</taxon>
        <taxon>Actinoplanes</taxon>
    </lineage>
</organism>